<dbReference type="PROSITE" id="PS50943">
    <property type="entry name" value="HTH_CROC1"/>
    <property type="match status" value="1"/>
</dbReference>
<keyword evidence="2" id="KW-1133">Transmembrane helix</keyword>
<evidence type="ECO:0000313" key="4">
    <source>
        <dbReference type="EMBL" id="SNT58386.1"/>
    </source>
</evidence>
<dbReference type="OrthoDB" id="5620138at2"/>
<keyword evidence="2" id="KW-0472">Membrane</keyword>
<dbReference type="GO" id="GO:0003677">
    <property type="term" value="F:DNA binding"/>
    <property type="evidence" value="ECO:0007669"/>
    <property type="project" value="InterPro"/>
</dbReference>
<accession>A0A239NU54</accession>
<dbReference type="EMBL" id="FZOF01000049">
    <property type="protein sequence ID" value="SNT58386.1"/>
    <property type="molecule type" value="Genomic_DNA"/>
</dbReference>
<sequence>MTHEPGGQDQESAGVQLSRLLRRWWEEAGSPTGGTRPTQQALAARLGVDQTTLSRYLNPKHLSTAPLRVVEALHAQLRVPAAELEQARALCRTALQDSARQRTPGNAAREHAAPTGSASESGPVTASGIAPSRQGTADRHGTDRRDIPGWARARWLRSVLVAAAVVVAFTGGVVFHERLAARDSAATADGAAGAAPQSEPRSKWPVLRMGKDDKYTRGRALQNLLNAHGYKVPTDGFFGEDTRDAVLKFQEKEELQRDGKVGMRTWPALVEEGVGPGSNSFAVRAVQELLDNVGQGATPVSGTYTSVTVENVKHFQRSQGLHANGRVDEETLLALLLEQLPPASGPRYRNTMTPSPDPA</sequence>
<dbReference type="InterPro" id="IPR036366">
    <property type="entry name" value="PGBDSf"/>
</dbReference>
<dbReference type="Pfam" id="PF01471">
    <property type="entry name" value="PG_binding_1"/>
    <property type="match status" value="2"/>
</dbReference>
<dbReference type="InterPro" id="IPR001387">
    <property type="entry name" value="Cro/C1-type_HTH"/>
</dbReference>
<dbReference type="SUPFAM" id="SSF47090">
    <property type="entry name" value="PGBD-like"/>
    <property type="match status" value="2"/>
</dbReference>
<protein>
    <submittedName>
        <fullName evidence="4">Peptidoglycan-binding (PGRP) domain of peptidoglycan hydrolases-containing protein</fullName>
    </submittedName>
</protein>
<dbReference type="CDD" id="cd00093">
    <property type="entry name" value="HTH_XRE"/>
    <property type="match status" value="1"/>
</dbReference>
<dbReference type="Gene3D" id="1.10.101.10">
    <property type="entry name" value="PGBD-like superfamily/PGBD"/>
    <property type="match status" value="2"/>
</dbReference>
<gene>
    <name evidence="4" type="ORF">SAMN05216252_1493</name>
</gene>
<dbReference type="Proteomes" id="UP000198280">
    <property type="component" value="Unassembled WGS sequence"/>
</dbReference>
<keyword evidence="2" id="KW-0812">Transmembrane</keyword>
<evidence type="ECO:0000259" key="3">
    <source>
        <dbReference type="PROSITE" id="PS50943"/>
    </source>
</evidence>
<dbReference type="SUPFAM" id="SSF47413">
    <property type="entry name" value="lambda repressor-like DNA-binding domains"/>
    <property type="match status" value="1"/>
</dbReference>
<evidence type="ECO:0000256" key="1">
    <source>
        <dbReference type="SAM" id="MobiDB-lite"/>
    </source>
</evidence>
<feature type="transmembrane region" description="Helical" evidence="2">
    <location>
        <begin position="155"/>
        <end position="175"/>
    </location>
</feature>
<keyword evidence="4" id="KW-0378">Hydrolase</keyword>
<feature type="region of interest" description="Disordered" evidence="1">
    <location>
        <begin position="97"/>
        <end position="145"/>
    </location>
</feature>
<name>A0A239NU54_9ACTN</name>
<evidence type="ECO:0000313" key="5">
    <source>
        <dbReference type="Proteomes" id="UP000198280"/>
    </source>
</evidence>
<dbReference type="InterPro" id="IPR036365">
    <property type="entry name" value="PGBD-like_sf"/>
</dbReference>
<keyword evidence="5" id="KW-1185">Reference proteome</keyword>
<organism evidence="4 5">
    <name type="scientific">Actinacidiphila glaucinigra</name>
    <dbReference type="NCBI Taxonomy" id="235986"/>
    <lineage>
        <taxon>Bacteria</taxon>
        <taxon>Bacillati</taxon>
        <taxon>Actinomycetota</taxon>
        <taxon>Actinomycetes</taxon>
        <taxon>Kitasatosporales</taxon>
        <taxon>Streptomycetaceae</taxon>
        <taxon>Actinacidiphila</taxon>
    </lineage>
</organism>
<dbReference type="InterPro" id="IPR002477">
    <property type="entry name" value="Peptidoglycan-bd-like"/>
</dbReference>
<dbReference type="GO" id="GO:0016787">
    <property type="term" value="F:hydrolase activity"/>
    <property type="evidence" value="ECO:0007669"/>
    <property type="project" value="UniProtKB-KW"/>
</dbReference>
<proteinExistence type="predicted"/>
<dbReference type="Gene3D" id="1.10.260.40">
    <property type="entry name" value="lambda repressor-like DNA-binding domains"/>
    <property type="match status" value="1"/>
</dbReference>
<reference evidence="4 5" key="1">
    <citation type="submission" date="2017-06" db="EMBL/GenBank/DDBJ databases">
        <authorList>
            <person name="Kim H.J."/>
            <person name="Triplett B.A."/>
        </authorList>
    </citation>
    <scope>NUCLEOTIDE SEQUENCE [LARGE SCALE GENOMIC DNA]</scope>
    <source>
        <strain evidence="4 5">CGMCC 4.1858</strain>
    </source>
</reference>
<feature type="compositionally biased region" description="Basic and acidic residues" evidence="1">
    <location>
        <begin position="136"/>
        <end position="145"/>
    </location>
</feature>
<feature type="domain" description="HTH cro/C1-type" evidence="3">
    <location>
        <begin position="38"/>
        <end position="84"/>
    </location>
</feature>
<dbReference type="AlphaFoldDB" id="A0A239NU54"/>
<evidence type="ECO:0000256" key="2">
    <source>
        <dbReference type="SAM" id="Phobius"/>
    </source>
</evidence>
<dbReference type="InterPro" id="IPR010982">
    <property type="entry name" value="Lambda_DNA-bd_dom_sf"/>
</dbReference>